<dbReference type="RefSeq" id="WP_048095340.1">
    <property type="nucleotide sequence ID" value="NZ_CP011267.1"/>
</dbReference>
<keyword evidence="2" id="KW-1185">Reference proteome</keyword>
<dbReference type="HOGENOM" id="CLU_208207_0_0_2"/>
<dbReference type="InParanoid" id="A0A0F7DBP9"/>
<reference evidence="1 2" key="1">
    <citation type="submission" date="2015-04" db="EMBL/GenBank/DDBJ databases">
        <title>The complete genome sequence of the hyperthermophilic, obligate iron-reducing archaeon Geoglobus ahangari strain 234T.</title>
        <authorList>
            <person name="Manzella M.P."/>
            <person name="Holmes D.E."/>
            <person name="Rocheleau J.M."/>
            <person name="Chung A."/>
            <person name="Reguera G."/>
            <person name="Kashefi K."/>
        </authorList>
    </citation>
    <scope>NUCLEOTIDE SEQUENCE [LARGE SCALE GENOMIC DNA]</scope>
    <source>
        <strain evidence="1 2">234</strain>
    </source>
</reference>
<gene>
    <name evidence="1" type="ORF">GAH_01221</name>
</gene>
<dbReference type="Proteomes" id="UP000034723">
    <property type="component" value="Chromosome"/>
</dbReference>
<sequence length="60" mass="7126">MTSSDRKKVDGKLVPDDADELLDKLAEAQLRADYRRSLGREYARRSWDIEIKKIFRKKED</sequence>
<dbReference type="OrthoDB" id="382636at2157"/>
<evidence type="ECO:0000313" key="1">
    <source>
        <dbReference type="EMBL" id="AKG91471.1"/>
    </source>
</evidence>
<accession>A0A0F7DBP9</accession>
<dbReference type="AlphaFoldDB" id="A0A0F7DBP9"/>
<dbReference type="KEGG" id="gah:GAH_01221"/>
<dbReference type="GeneID" id="24803794"/>
<name>A0A0F7DBP9_9EURY</name>
<organism evidence="1 2">
    <name type="scientific">Geoglobus ahangari</name>
    <dbReference type="NCBI Taxonomy" id="113653"/>
    <lineage>
        <taxon>Archaea</taxon>
        <taxon>Methanobacteriati</taxon>
        <taxon>Methanobacteriota</taxon>
        <taxon>Archaeoglobi</taxon>
        <taxon>Archaeoglobales</taxon>
        <taxon>Archaeoglobaceae</taxon>
        <taxon>Geoglobus</taxon>
    </lineage>
</organism>
<proteinExistence type="predicted"/>
<dbReference type="EMBL" id="CP011267">
    <property type="protein sequence ID" value="AKG91471.1"/>
    <property type="molecule type" value="Genomic_DNA"/>
</dbReference>
<evidence type="ECO:0000313" key="2">
    <source>
        <dbReference type="Proteomes" id="UP000034723"/>
    </source>
</evidence>
<protein>
    <submittedName>
        <fullName evidence="1">Uncharacterized protein</fullName>
    </submittedName>
</protein>